<feature type="domain" description="HTH cro/C1-type" evidence="5">
    <location>
        <begin position="3"/>
        <end position="25"/>
    </location>
</feature>
<dbReference type="GO" id="GO:0000976">
    <property type="term" value="F:transcription cis-regulatory region binding"/>
    <property type="evidence" value="ECO:0007669"/>
    <property type="project" value="TreeGrafter"/>
</dbReference>
<gene>
    <name evidence="6" type="ORF">C6I21_07420</name>
</gene>
<dbReference type="CDD" id="cd01392">
    <property type="entry name" value="HTH_LacI"/>
    <property type="match status" value="1"/>
</dbReference>
<evidence type="ECO:0000259" key="5">
    <source>
        <dbReference type="PROSITE" id="PS50943"/>
    </source>
</evidence>
<evidence type="ECO:0000313" key="7">
    <source>
        <dbReference type="Proteomes" id="UP000243650"/>
    </source>
</evidence>
<dbReference type="Pfam" id="PF00356">
    <property type="entry name" value="LacI"/>
    <property type="match status" value="1"/>
</dbReference>
<dbReference type="PANTHER" id="PTHR30146:SF109">
    <property type="entry name" value="HTH-TYPE TRANSCRIPTIONAL REGULATOR GALS"/>
    <property type="match status" value="1"/>
</dbReference>
<dbReference type="PROSITE" id="PS50943">
    <property type="entry name" value="HTH_CROC1"/>
    <property type="match status" value="1"/>
</dbReference>
<comment type="caution">
    <text evidence="6">The sequence shown here is derived from an EMBL/GenBank/DDBJ whole genome shotgun (WGS) entry which is preliminary data.</text>
</comment>
<evidence type="ECO:0000256" key="1">
    <source>
        <dbReference type="ARBA" id="ARBA00023015"/>
    </source>
</evidence>
<dbReference type="OrthoDB" id="9775106at2"/>
<dbReference type="InterPro" id="IPR046335">
    <property type="entry name" value="LacI/GalR-like_sensor"/>
</dbReference>
<keyword evidence="7" id="KW-1185">Reference proteome</keyword>
<keyword evidence="2" id="KW-0238">DNA-binding</keyword>
<sequence>MRMTIKQIAELAGVSRATVSKIINDYDDINDKTKERVKKIMEEHNYRPSYSAQTLARKKTNVVGVVYAGEVNADFNHPFFVEVLSAFKRTIGTYGYDMLFFSNEKFHTGSEDFLARCLHYNVDGCVIINGGNIQSSVYELDQSDIPCVGLDLELTGPKSSYVMSDNDQMMGLVVDYIQQQGWENAAYVSGMQTSIIATIRDQSFYKAAADAGLTLKKEWILEGNFSEQGGFDAMKRLEAGGPLPDVVFAAGDMMAFGAVRAWQESGRGFDSMAFIGLDDIFASRYLGLTTVRQQQEKLGESAAHSLFGWMENNVVDREVLIPGELVVRASTTAKR</sequence>
<dbReference type="SUPFAM" id="SSF53822">
    <property type="entry name" value="Periplasmic binding protein-like I"/>
    <property type="match status" value="1"/>
</dbReference>
<dbReference type="InterPro" id="IPR000843">
    <property type="entry name" value="HTH_LacI"/>
</dbReference>
<dbReference type="Proteomes" id="UP000243650">
    <property type="component" value="Unassembled WGS sequence"/>
</dbReference>
<dbReference type="PROSITE" id="PS50932">
    <property type="entry name" value="HTH_LACI_2"/>
    <property type="match status" value="1"/>
</dbReference>
<dbReference type="InterPro" id="IPR010982">
    <property type="entry name" value="Lambda_DNA-bd_dom_sf"/>
</dbReference>
<name>A0A2P6MHH9_ALKUR</name>
<keyword evidence="3" id="KW-0804">Transcription</keyword>
<dbReference type="InterPro" id="IPR028082">
    <property type="entry name" value="Peripla_BP_I"/>
</dbReference>
<dbReference type="AlphaFoldDB" id="A0A2P6MHH9"/>
<dbReference type="InterPro" id="IPR001387">
    <property type="entry name" value="Cro/C1-type_HTH"/>
</dbReference>
<dbReference type="SMART" id="SM00354">
    <property type="entry name" value="HTH_LACI"/>
    <property type="match status" value="1"/>
</dbReference>
<protein>
    <submittedName>
        <fullName evidence="6">LacI family transcriptional regulator</fullName>
    </submittedName>
</protein>
<organism evidence="6 7">
    <name type="scientific">Alkalicoccus urumqiensis</name>
    <name type="common">Bacillus urumqiensis</name>
    <dbReference type="NCBI Taxonomy" id="1548213"/>
    <lineage>
        <taxon>Bacteria</taxon>
        <taxon>Bacillati</taxon>
        <taxon>Bacillota</taxon>
        <taxon>Bacilli</taxon>
        <taxon>Bacillales</taxon>
        <taxon>Bacillaceae</taxon>
        <taxon>Alkalicoccus</taxon>
    </lineage>
</organism>
<dbReference type="GO" id="GO:0003700">
    <property type="term" value="F:DNA-binding transcription factor activity"/>
    <property type="evidence" value="ECO:0007669"/>
    <property type="project" value="TreeGrafter"/>
</dbReference>
<evidence type="ECO:0000259" key="4">
    <source>
        <dbReference type="PROSITE" id="PS50932"/>
    </source>
</evidence>
<dbReference type="PRINTS" id="PR00036">
    <property type="entry name" value="HTHLACI"/>
</dbReference>
<dbReference type="CDD" id="cd06267">
    <property type="entry name" value="PBP1_LacI_sugar_binding-like"/>
    <property type="match status" value="1"/>
</dbReference>
<dbReference type="PANTHER" id="PTHR30146">
    <property type="entry name" value="LACI-RELATED TRANSCRIPTIONAL REPRESSOR"/>
    <property type="match status" value="1"/>
</dbReference>
<dbReference type="EMBL" id="PVNS01000006">
    <property type="protein sequence ID" value="PRO65721.1"/>
    <property type="molecule type" value="Genomic_DNA"/>
</dbReference>
<evidence type="ECO:0000313" key="6">
    <source>
        <dbReference type="EMBL" id="PRO65721.1"/>
    </source>
</evidence>
<reference evidence="6 7" key="1">
    <citation type="submission" date="2018-03" db="EMBL/GenBank/DDBJ databases">
        <title>Bacillus urumqiensis sp. nov., a moderately haloalkaliphilic bacterium isolated from a salt lake.</title>
        <authorList>
            <person name="Zhao B."/>
            <person name="Liao Z."/>
        </authorList>
    </citation>
    <scope>NUCLEOTIDE SEQUENCE [LARGE SCALE GENOMIC DNA]</scope>
    <source>
        <strain evidence="6 7">BZ-SZ-XJ18</strain>
    </source>
</reference>
<feature type="domain" description="HTH lacI-type" evidence="4">
    <location>
        <begin position="3"/>
        <end position="57"/>
    </location>
</feature>
<dbReference type="SUPFAM" id="SSF47413">
    <property type="entry name" value="lambda repressor-like DNA-binding domains"/>
    <property type="match status" value="1"/>
</dbReference>
<dbReference type="Gene3D" id="1.10.260.40">
    <property type="entry name" value="lambda repressor-like DNA-binding domains"/>
    <property type="match status" value="1"/>
</dbReference>
<keyword evidence="1" id="KW-0805">Transcription regulation</keyword>
<dbReference type="Gene3D" id="3.40.50.2300">
    <property type="match status" value="2"/>
</dbReference>
<proteinExistence type="predicted"/>
<dbReference type="Pfam" id="PF13377">
    <property type="entry name" value="Peripla_BP_3"/>
    <property type="match status" value="1"/>
</dbReference>
<accession>A0A2P6MHH9</accession>
<evidence type="ECO:0000256" key="2">
    <source>
        <dbReference type="ARBA" id="ARBA00023125"/>
    </source>
</evidence>
<evidence type="ECO:0000256" key="3">
    <source>
        <dbReference type="ARBA" id="ARBA00023163"/>
    </source>
</evidence>